<reference evidence="1 2" key="1">
    <citation type="submission" date="2018-10" db="EMBL/GenBank/DDBJ databases">
        <authorList>
            <consortium name="Pathogen Informatics"/>
        </authorList>
    </citation>
    <scope>NUCLEOTIDE SEQUENCE [LARGE SCALE GENOMIC DNA]</scope>
</reference>
<evidence type="ECO:0000313" key="1">
    <source>
        <dbReference type="EMBL" id="VDD84486.1"/>
    </source>
</evidence>
<name>A0A0R3URI3_MESCO</name>
<organism evidence="1 2">
    <name type="scientific">Mesocestoides corti</name>
    <name type="common">Flatworm</name>
    <dbReference type="NCBI Taxonomy" id="53468"/>
    <lineage>
        <taxon>Eukaryota</taxon>
        <taxon>Metazoa</taxon>
        <taxon>Spiralia</taxon>
        <taxon>Lophotrochozoa</taxon>
        <taxon>Platyhelminthes</taxon>
        <taxon>Cestoda</taxon>
        <taxon>Eucestoda</taxon>
        <taxon>Cyclophyllidea</taxon>
        <taxon>Mesocestoididae</taxon>
        <taxon>Mesocestoides</taxon>
    </lineage>
</organism>
<dbReference type="Proteomes" id="UP000267029">
    <property type="component" value="Unassembled WGS sequence"/>
</dbReference>
<keyword evidence="2" id="KW-1185">Reference proteome</keyword>
<accession>A0A0R3URI3</accession>
<evidence type="ECO:0000313" key="2">
    <source>
        <dbReference type="Proteomes" id="UP000267029"/>
    </source>
</evidence>
<proteinExistence type="predicted"/>
<dbReference type="EMBL" id="UXSR01006415">
    <property type="protein sequence ID" value="VDD84486.1"/>
    <property type="molecule type" value="Genomic_DNA"/>
</dbReference>
<dbReference type="AlphaFoldDB" id="A0A0R3URI3"/>
<protein>
    <submittedName>
        <fullName evidence="1">Uncharacterized protein</fullName>
    </submittedName>
</protein>
<sequence length="55" mass="6307">MDRYANMKFYLALTVLLLITFAGVKGRKLAMLNSIRRNPWLCLSATLCRLFCGTH</sequence>
<gene>
    <name evidence="1" type="ORF">MCOS_LOCUS10489</name>
</gene>